<name>A0A2V5KYI5_9BACL</name>
<comment type="caution">
    <text evidence="1">The sequence shown here is derived from an EMBL/GenBank/DDBJ whole genome shotgun (WGS) entry which is preliminary data.</text>
</comment>
<protein>
    <submittedName>
        <fullName evidence="1">DUF4227 domain-containing protein</fullName>
    </submittedName>
</protein>
<evidence type="ECO:0000313" key="1">
    <source>
        <dbReference type="EMBL" id="PYI55016.1"/>
    </source>
</evidence>
<proteinExistence type="predicted"/>
<sequence length="77" mass="9153">MIVSFRKWWIRAKFVAVFVILTVLLYELLRFVGGWIEPAQRYKEPTGKAVKAFRHGDAAREPETIAERLLFFYRYGE</sequence>
<keyword evidence="2" id="KW-1185">Reference proteome</keyword>
<dbReference type="RefSeq" id="WP_110840010.1">
    <property type="nucleotide sequence ID" value="NZ_QJVJ01000004.1"/>
</dbReference>
<dbReference type="AlphaFoldDB" id="A0A2V5KYI5"/>
<dbReference type="OrthoDB" id="2691647at2"/>
<organism evidence="1 2">
    <name type="scientific">Paenibacillus flagellatus</name>
    <dbReference type="NCBI Taxonomy" id="2211139"/>
    <lineage>
        <taxon>Bacteria</taxon>
        <taxon>Bacillati</taxon>
        <taxon>Bacillota</taxon>
        <taxon>Bacilli</taxon>
        <taxon>Bacillales</taxon>
        <taxon>Paenibacillaceae</taxon>
        <taxon>Paenibacillus</taxon>
    </lineage>
</organism>
<dbReference type="Pfam" id="PF14004">
    <property type="entry name" value="DUF4227"/>
    <property type="match status" value="1"/>
</dbReference>
<reference evidence="1 2" key="1">
    <citation type="submission" date="2018-05" db="EMBL/GenBank/DDBJ databases">
        <title>Paenibacillus flagellatus sp. nov., isolated from selenium mineral soil.</title>
        <authorList>
            <person name="Dai X."/>
        </authorList>
    </citation>
    <scope>NUCLEOTIDE SEQUENCE [LARGE SCALE GENOMIC DNA]</scope>
    <source>
        <strain evidence="1 2">DXL2</strain>
    </source>
</reference>
<gene>
    <name evidence="1" type="ORF">DLM86_10775</name>
</gene>
<dbReference type="InterPro" id="IPR025321">
    <property type="entry name" value="DUF4227"/>
</dbReference>
<accession>A0A2V5KYI5</accession>
<evidence type="ECO:0000313" key="2">
    <source>
        <dbReference type="Proteomes" id="UP000247476"/>
    </source>
</evidence>
<dbReference type="Proteomes" id="UP000247476">
    <property type="component" value="Unassembled WGS sequence"/>
</dbReference>
<dbReference type="EMBL" id="QJVJ01000004">
    <property type="protein sequence ID" value="PYI55016.1"/>
    <property type="molecule type" value="Genomic_DNA"/>
</dbReference>